<keyword evidence="12 15" id="KW-0464">Manganese</keyword>
<dbReference type="InterPro" id="IPR004150">
    <property type="entry name" value="NAD_DNA_ligase_OB"/>
</dbReference>
<evidence type="ECO:0000256" key="1">
    <source>
        <dbReference type="ARBA" id="ARBA00004067"/>
    </source>
</evidence>
<dbReference type="Gene3D" id="1.10.150.20">
    <property type="entry name" value="5' to 3' exonuclease, C-terminal subdomain"/>
    <property type="match status" value="2"/>
</dbReference>
<dbReference type="Pfam" id="PF00533">
    <property type="entry name" value="BRCT"/>
    <property type="match status" value="1"/>
</dbReference>
<dbReference type="FunFam" id="2.40.50.140:FF:000012">
    <property type="entry name" value="DNA ligase"/>
    <property type="match status" value="1"/>
</dbReference>
<dbReference type="Gene3D" id="1.10.287.610">
    <property type="entry name" value="Helix hairpin bin"/>
    <property type="match status" value="1"/>
</dbReference>
<dbReference type="GO" id="GO:0006260">
    <property type="term" value="P:DNA replication"/>
    <property type="evidence" value="ECO:0007669"/>
    <property type="project" value="UniProtKB-KW"/>
</dbReference>
<comment type="caution">
    <text evidence="19">The sequence shown here is derived from an EMBL/GenBank/DDBJ whole genome shotgun (WGS) entry which is preliminary data.</text>
</comment>
<dbReference type="OrthoDB" id="9759736at2"/>
<dbReference type="HAMAP" id="MF_01588">
    <property type="entry name" value="DNA_ligase_A"/>
    <property type="match status" value="1"/>
</dbReference>
<feature type="binding site" evidence="15">
    <location>
        <position position="448"/>
    </location>
    <ligand>
        <name>Zn(2+)</name>
        <dbReference type="ChEBI" id="CHEBI:29105"/>
    </ligand>
</feature>
<feature type="region of interest" description="Disordered" evidence="17">
    <location>
        <begin position="1"/>
        <end position="28"/>
    </location>
</feature>
<dbReference type="FunFam" id="3.30.470.30:FF:000001">
    <property type="entry name" value="DNA ligase"/>
    <property type="match status" value="1"/>
</dbReference>
<feature type="active site" description="N6-AMP-lysine intermediate" evidence="15">
    <location>
        <position position="151"/>
    </location>
</feature>
<feature type="binding site" evidence="15">
    <location>
        <position position="209"/>
    </location>
    <ligand>
        <name>NAD(+)</name>
        <dbReference type="ChEBI" id="CHEBI:57540"/>
    </ligand>
</feature>
<feature type="binding site" evidence="15">
    <location>
        <begin position="115"/>
        <end position="116"/>
    </location>
    <ligand>
        <name>NAD(+)</name>
        <dbReference type="ChEBI" id="CHEBI:57540"/>
    </ligand>
</feature>
<feature type="binding site" evidence="15">
    <location>
        <position position="149"/>
    </location>
    <ligand>
        <name>NAD(+)</name>
        <dbReference type="ChEBI" id="CHEBI:57540"/>
    </ligand>
</feature>
<keyword evidence="4 15" id="KW-0436">Ligase</keyword>
<accession>A0A4R6WX41</accession>
<dbReference type="Gene3D" id="6.20.10.30">
    <property type="match status" value="1"/>
</dbReference>
<evidence type="ECO:0000256" key="9">
    <source>
        <dbReference type="ARBA" id="ARBA00022842"/>
    </source>
</evidence>
<dbReference type="InterPro" id="IPR018239">
    <property type="entry name" value="DNA_ligase_AS"/>
</dbReference>
<dbReference type="InterPro" id="IPR013840">
    <property type="entry name" value="DNAligase_N"/>
</dbReference>
<dbReference type="PROSITE" id="PS50172">
    <property type="entry name" value="BRCT"/>
    <property type="match status" value="1"/>
</dbReference>
<feature type="binding site" evidence="15">
    <location>
        <position position="351"/>
    </location>
    <ligand>
        <name>NAD(+)</name>
        <dbReference type="ChEBI" id="CHEBI:57540"/>
    </ligand>
</feature>
<dbReference type="InterPro" id="IPR001357">
    <property type="entry name" value="BRCT_dom"/>
</dbReference>
<keyword evidence="20" id="KW-1185">Reference proteome</keyword>
<dbReference type="InterPro" id="IPR010994">
    <property type="entry name" value="RuvA_2-like"/>
</dbReference>
<dbReference type="InterPro" id="IPR001679">
    <property type="entry name" value="DNA_ligase"/>
</dbReference>
<dbReference type="NCBIfam" id="TIGR00575">
    <property type="entry name" value="dnlj"/>
    <property type="match status" value="1"/>
</dbReference>
<evidence type="ECO:0000256" key="4">
    <source>
        <dbReference type="ARBA" id="ARBA00022598"/>
    </source>
</evidence>
<dbReference type="Gene3D" id="3.40.50.10190">
    <property type="entry name" value="BRCT domain"/>
    <property type="match status" value="1"/>
</dbReference>
<dbReference type="InterPro" id="IPR012340">
    <property type="entry name" value="NA-bd_OB-fold"/>
</dbReference>
<comment type="caution">
    <text evidence="15">Lacks conserved residue(s) required for the propagation of feature annotation.</text>
</comment>
<dbReference type="InterPro" id="IPR033136">
    <property type="entry name" value="DNA_ligase_CS"/>
</dbReference>
<feature type="domain" description="BRCT" evidence="18">
    <location>
        <begin position="639"/>
        <end position="712"/>
    </location>
</feature>
<dbReference type="Pfam" id="PF01653">
    <property type="entry name" value="DNA_ligase_aden"/>
    <property type="match status" value="1"/>
</dbReference>
<keyword evidence="8 15" id="KW-0862">Zinc</keyword>
<feature type="compositionally biased region" description="Polar residues" evidence="17">
    <location>
        <begin position="1"/>
        <end position="17"/>
    </location>
</feature>
<keyword evidence="7 15" id="KW-0227">DNA damage</keyword>
<comment type="cofactor">
    <cofactor evidence="15">
        <name>Mg(2+)</name>
        <dbReference type="ChEBI" id="CHEBI:18420"/>
    </cofactor>
    <cofactor evidence="15">
        <name>Mn(2+)</name>
        <dbReference type="ChEBI" id="CHEBI:29035"/>
    </cofactor>
</comment>
<dbReference type="Pfam" id="PF03119">
    <property type="entry name" value="DNA_ligase_ZBD"/>
    <property type="match status" value="1"/>
</dbReference>
<keyword evidence="10 15" id="KW-0520">NAD</keyword>
<dbReference type="AlphaFoldDB" id="A0A4R6WX41"/>
<evidence type="ECO:0000313" key="20">
    <source>
        <dbReference type="Proteomes" id="UP000295783"/>
    </source>
</evidence>
<sequence>MSKAPRQSTPKQKTSGNPAPGKRAQVQQPIAELNKMEASFELAQLAREIAHHRRLYYQNDAPEITDAAFDALVQRNDAIEARFPELKRADSPSDKVGAEPAQGFAKVRHLQPMLSLDNAFSRDDVADFLDRIRRFLGLAGDAPITLAVEPKIDGLSANLLYEDGRFVQGATRGDGAVGEDITANLRHVAGIPHRLKDGNHPKRIEIRGEVYMPKSGFLRLNQAQAAAGRQVFANPRNAAAGSLRQLDARITAARPLFFFAYAVGAVEDMPAHPGSQHGLVRQLENWGFTVTPQHRIAQSLDDALQFYEAMQAERAALDFDIDGVVYKVDRVDWQERLGFVGRAPRWAIAHKFPAEQAQTVLNNITIQVGRTGVLTPVAELEPVNVGGVIVSRATLHNQDEIARKDIRIGDRVIVQRAGDVIPQVVAVIDPERTGRGKPFAFPVSCPVCGSHVERVEGEAATRCTGGLICAAQVVERLRHFVSRMAFDIDGLGEKHIDAFFRDGLVKSPADLFRLADRRTELLGREGWGELSVDNLLRAIAARREIPLERFIFALGIPQVGEETAKLLARHYLTLDAWRDAMIAAADEDGAAAQDLATIARIGPSIRADLVGFFAEQHNRDAIADLLRYVEVKPFVPPQIGHSPVAGKTVVFTGSLEMLSRNEAKARAEALGAKVAGSVSKKTDYVIVGADAGSKAAKAQELGVRTLSEQEWLDLIGG</sequence>
<feature type="binding site" evidence="15">
    <location>
        <position position="445"/>
    </location>
    <ligand>
        <name>Zn(2+)</name>
        <dbReference type="ChEBI" id="CHEBI:29105"/>
    </ligand>
</feature>
<evidence type="ECO:0000256" key="3">
    <source>
        <dbReference type="ARBA" id="ARBA00013308"/>
    </source>
</evidence>
<dbReference type="SUPFAM" id="SSF47781">
    <property type="entry name" value="RuvA domain 2-like"/>
    <property type="match status" value="1"/>
</dbReference>
<evidence type="ECO:0000256" key="8">
    <source>
        <dbReference type="ARBA" id="ARBA00022833"/>
    </source>
</evidence>
<dbReference type="PROSITE" id="PS01055">
    <property type="entry name" value="DNA_LIGASE_N1"/>
    <property type="match status" value="1"/>
</dbReference>
<keyword evidence="11 15" id="KW-0234">DNA repair</keyword>
<dbReference type="Gene3D" id="3.30.470.30">
    <property type="entry name" value="DNA ligase/mRNA capping enzyme"/>
    <property type="match status" value="1"/>
</dbReference>
<keyword evidence="5 15" id="KW-0235">DNA replication</keyword>
<dbReference type="NCBIfam" id="NF005932">
    <property type="entry name" value="PRK07956.1"/>
    <property type="match status" value="1"/>
</dbReference>
<dbReference type="EC" id="6.5.1.2" evidence="2 15"/>
<proteinExistence type="inferred from homology"/>
<dbReference type="CDD" id="cd17748">
    <property type="entry name" value="BRCT_DNA_ligase_like"/>
    <property type="match status" value="1"/>
</dbReference>
<evidence type="ECO:0000256" key="11">
    <source>
        <dbReference type="ARBA" id="ARBA00023204"/>
    </source>
</evidence>
<dbReference type="SMART" id="SM00532">
    <property type="entry name" value="LIGANc"/>
    <property type="match status" value="1"/>
</dbReference>
<dbReference type="SMART" id="SM00292">
    <property type="entry name" value="BRCT"/>
    <property type="match status" value="1"/>
</dbReference>
<evidence type="ECO:0000256" key="13">
    <source>
        <dbReference type="ARBA" id="ARBA00034005"/>
    </source>
</evidence>
<dbReference type="GO" id="GO:0006281">
    <property type="term" value="P:DNA repair"/>
    <property type="evidence" value="ECO:0007669"/>
    <property type="project" value="UniProtKB-KW"/>
</dbReference>
<evidence type="ECO:0000256" key="15">
    <source>
        <dbReference type="HAMAP-Rule" id="MF_01588"/>
    </source>
</evidence>
<dbReference type="Gene3D" id="2.40.50.140">
    <property type="entry name" value="Nucleic acid-binding proteins"/>
    <property type="match status" value="1"/>
</dbReference>
<name>A0A4R6WX41_9PROT</name>
<dbReference type="Pfam" id="PF12826">
    <property type="entry name" value="HHH_2"/>
    <property type="match status" value="1"/>
</dbReference>
<dbReference type="InterPro" id="IPR013839">
    <property type="entry name" value="DNAligase_adenylation"/>
</dbReference>
<protein>
    <recommendedName>
        <fullName evidence="3 15">DNA ligase</fullName>
        <ecNumber evidence="2 15">6.5.1.2</ecNumber>
    </recommendedName>
    <alternativeName>
        <fullName evidence="15">Polydeoxyribonucleotide synthase [NAD(+)]</fullName>
    </alternativeName>
</protein>
<dbReference type="SUPFAM" id="SSF56091">
    <property type="entry name" value="DNA ligase/mRNA capping enzyme, catalytic domain"/>
    <property type="match status" value="1"/>
</dbReference>
<dbReference type="PANTHER" id="PTHR23389:SF9">
    <property type="entry name" value="DNA LIGASE"/>
    <property type="match status" value="1"/>
</dbReference>
<dbReference type="Pfam" id="PF03120">
    <property type="entry name" value="OB_DNA_ligase"/>
    <property type="match status" value="1"/>
</dbReference>
<dbReference type="InterPro" id="IPR004149">
    <property type="entry name" value="Znf_DNAligase_C4"/>
</dbReference>
<evidence type="ECO:0000256" key="14">
    <source>
        <dbReference type="ARBA" id="ARBA00060881"/>
    </source>
</evidence>
<dbReference type="PROSITE" id="PS01056">
    <property type="entry name" value="DNA_LIGASE_N2"/>
    <property type="match status" value="1"/>
</dbReference>
<dbReference type="InterPro" id="IPR036420">
    <property type="entry name" value="BRCT_dom_sf"/>
</dbReference>
<evidence type="ECO:0000256" key="2">
    <source>
        <dbReference type="ARBA" id="ARBA00012722"/>
    </source>
</evidence>
<feature type="binding site" evidence="15">
    <location>
        <begin position="66"/>
        <end position="70"/>
    </location>
    <ligand>
        <name>NAD(+)</name>
        <dbReference type="ChEBI" id="CHEBI:57540"/>
    </ligand>
</feature>
<keyword evidence="6 15" id="KW-0479">Metal-binding</keyword>
<dbReference type="SUPFAM" id="SSF52113">
    <property type="entry name" value="BRCT domain"/>
    <property type="match status" value="1"/>
</dbReference>
<dbReference type="GO" id="GO:0003911">
    <property type="term" value="F:DNA ligase (NAD+) activity"/>
    <property type="evidence" value="ECO:0007669"/>
    <property type="project" value="UniProtKB-UniRule"/>
</dbReference>
<reference evidence="19 20" key="1">
    <citation type="submission" date="2019-03" db="EMBL/GenBank/DDBJ databases">
        <title>Genomic Encyclopedia of Type Strains, Phase III (KMG-III): the genomes of soil and plant-associated and newly described type strains.</title>
        <authorList>
            <person name="Whitman W."/>
        </authorList>
    </citation>
    <scope>NUCLEOTIDE SEQUENCE [LARGE SCALE GENOMIC DNA]</scope>
    <source>
        <strain evidence="19 20">CGMCC 1.7660</strain>
    </source>
</reference>
<feature type="binding site" evidence="15">
    <location>
        <position position="172"/>
    </location>
    <ligand>
        <name>NAD(+)</name>
        <dbReference type="ChEBI" id="CHEBI:57540"/>
    </ligand>
</feature>
<evidence type="ECO:0000256" key="16">
    <source>
        <dbReference type="RuleBase" id="RU000618"/>
    </source>
</evidence>
<evidence type="ECO:0000256" key="6">
    <source>
        <dbReference type="ARBA" id="ARBA00022723"/>
    </source>
</evidence>
<dbReference type="SUPFAM" id="SSF50249">
    <property type="entry name" value="Nucleic acid-binding proteins"/>
    <property type="match status" value="1"/>
</dbReference>
<dbReference type="GO" id="GO:0046872">
    <property type="term" value="F:metal ion binding"/>
    <property type="evidence" value="ECO:0007669"/>
    <property type="project" value="UniProtKB-KW"/>
</dbReference>
<dbReference type="CDD" id="cd00114">
    <property type="entry name" value="LIGANc"/>
    <property type="match status" value="1"/>
</dbReference>
<dbReference type="InterPro" id="IPR041663">
    <property type="entry name" value="DisA/LigA_HHH"/>
</dbReference>
<feature type="binding site" evidence="15">
    <location>
        <position position="469"/>
    </location>
    <ligand>
        <name>Zn(2+)</name>
        <dbReference type="ChEBI" id="CHEBI:29105"/>
    </ligand>
</feature>
<evidence type="ECO:0000256" key="5">
    <source>
        <dbReference type="ARBA" id="ARBA00022705"/>
    </source>
</evidence>
<dbReference type="EMBL" id="SNYW01000006">
    <property type="protein sequence ID" value="TDQ83973.1"/>
    <property type="molecule type" value="Genomic_DNA"/>
</dbReference>
<evidence type="ECO:0000256" key="12">
    <source>
        <dbReference type="ARBA" id="ARBA00023211"/>
    </source>
</evidence>
<dbReference type="FunFam" id="1.10.150.20:FF:000007">
    <property type="entry name" value="DNA ligase"/>
    <property type="match status" value="1"/>
</dbReference>
<evidence type="ECO:0000256" key="7">
    <source>
        <dbReference type="ARBA" id="ARBA00022763"/>
    </source>
</evidence>
<dbReference type="Proteomes" id="UP000295783">
    <property type="component" value="Unassembled WGS sequence"/>
</dbReference>
<evidence type="ECO:0000313" key="19">
    <source>
        <dbReference type="EMBL" id="TDQ83973.1"/>
    </source>
</evidence>
<evidence type="ECO:0000256" key="17">
    <source>
        <dbReference type="SAM" id="MobiDB-lite"/>
    </source>
</evidence>
<evidence type="ECO:0000256" key="10">
    <source>
        <dbReference type="ARBA" id="ARBA00023027"/>
    </source>
</evidence>
<dbReference type="PANTHER" id="PTHR23389">
    <property type="entry name" value="CHROMOSOME TRANSMISSION FIDELITY FACTOR 18"/>
    <property type="match status" value="1"/>
</dbReference>
<gene>
    <name evidence="15" type="primary">ligA</name>
    <name evidence="19" type="ORF">A8950_0518</name>
</gene>
<dbReference type="GO" id="GO:0005829">
    <property type="term" value="C:cytosol"/>
    <property type="evidence" value="ECO:0007669"/>
    <property type="project" value="TreeGrafter"/>
</dbReference>
<dbReference type="PIRSF" id="PIRSF001604">
    <property type="entry name" value="LigA"/>
    <property type="match status" value="1"/>
</dbReference>
<feature type="binding site" evidence="15">
    <location>
        <position position="327"/>
    </location>
    <ligand>
        <name>NAD(+)</name>
        <dbReference type="ChEBI" id="CHEBI:57540"/>
    </ligand>
</feature>
<evidence type="ECO:0000259" key="18">
    <source>
        <dbReference type="PROSITE" id="PS50172"/>
    </source>
</evidence>
<organism evidence="19 20">
    <name type="scientific">Dongia mobilis</name>
    <dbReference type="NCBI Taxonomy" id="578943"/>
    <lineage>
        <taxon>Bacteria</taxon>
        <taxon>Pseudomonadati</taxon>
        <taxon>Pseudomonadota</taxon>
        <taxon>Alphaproteobacteria</taxon>
        <taxon>Rhodospirillales</taxon>
        <taxon>Dongiaceae</taxon>
        <taxon>Dongia</taxon>
    </lineage>
</organism>
<comment type="function">
    <text evidence="1 15">DNA ligase that catalyzes the formation of phosphodiester linkages between 5'-phosphoryl and 3'-hydroxyl groups in double-stranded DNA using NAD as a coenzyme and as the energy source for the reaction. It is essential for DNA replication and repair of damaged DNA.</text>
</comment>
<keyword evidence="9 15" id="KW-0460">Magnesium</keyword>
<comment type="catalytic activity">
    <reaction evidence="13 15 16">
        <text>NAD(+) + (deoxyribonucleotide)n-3'-hydroxyl + 5'-phospho-(deoxyribonucleotide)m = (deoxyribonucleotide)n+m + AMP + beta-nicotinamide D-nucleotide.</text>
        <dbReference type="EC" id="6.5.1.2"/>
    </reaction>
</comment>
<comment type="similarity">
    <text evidence="14 15">Belongs to the NAD-dependent DNA ligase family. LigA subfamily.</text>
</comment>